<dbReference type="Pfam" id="PF08706">
    <property type="entry name" value="D5_N"/>
    <property type="match status" value="1"/>
</dbReference>
<feature type="domain" description="SF3 helicase" evidence="5">
    <location>
        <begin position="164"/>
        <end position="323"/>
    </location>
</feature>
<dbReference type="InterPro" id="IPR051620">
    <property type="entry name" value="ORF904-like_C"/>
</dbReference>
<gene>
    <name evidence="6" type="ORF">E4633_15060</name>
</gene>
<protein>
    <recommendedName>
        <fullName evidence="5">SF3 helicase domain-containing protein</fullName>
    </recommendedName>
</protein>
<dbReference type="RefSeq" id="WP_135871385.1">
    <property type="nucleotide sequence ID" value="NZ_SRSC01000003.1"/>
</dbReference>
<dbReference type="GO" id="GO:0016787">
    <property type="term" value="F:hydrolase activity"/>
    <property type="evidence" value="ECO:0007669"/>
    <property type="project" value="UniProtKB-KW"/>
</dbReference>
<keyword evidence="7" id="KW-1185">Reference proteome</keyword>
<dbReference type="PANTHER" id="PTHR35372">
    <property type="entry name" value="ATP BINDING PROTEIN-RELATED"/>
    <property type="match status" value="1"/>
</dbReference>
<dbReference type="Proteomes" id="UP000306416">
    <property type="component" value="Unassembled WGS sequence"/>
</dbReference>
<proteinExistence type="predicted"/>
<dbReference type="InterPro" id="IPR014015">
    <property type="entry name" value="Helicase_SF3_DNA-vir"/>
</dbReference>
<dbReference type="Pfam" id="PF03288">
    <property type="entry name" value="Pox_D5"/>
    <property type="match status" value="1"/>
</dbReference>
<comment type="caution">
    <text evidence="6">The sequence shown here is derived from an EMBL/GenBank/DDBJ whole genome shotgun (WGS) entry which is preliminary data.</text>
</comment>
<dbReference type="NCBIfam" id="TIGR01613">
    <property type="entry name" value="primase_Cterm"/>
    <property type="match status" value="1"/>
</dbReference>
<keyword evidence="2" id="KW-0378">Hydrolase</keyword>
<dbReference type="Gene3D" id="3.40.50.300">
    <property type="entry name" value="P-loop containing nucleotide triphosphate hydrolases"/>
    <property type="match status" value="1"/>
</dbReference>
<dbReference type="InterPro" id="IPR004968">
    <property type="entry name" value="DNA_primase/NTPase_C"/>
</dbReference>
<sequence length="452" mass="50650">MEKTTDIGNVERFVTLYGDVAKYCSKMKSWYLWTGKLWRLDESQKVLLLALETARSISQEAAAEKDINEARELNDWAKKSLQRNKLTNMLALTQPRLPISQDVLDSNPWLLNVQNGIVDLKTGSLLEHSPIHYMTKIAPVEYSPEAECPLWEATINTLFAGDRDLLRYIQKVIGYSLTGETREKCFFVLHGSGDNGKTLFINAVMSLLGDYAGSTMMETFIVSLPGAASSDVMRLKGARLVMASEAEKQFALAESKIKRLTGGDKYTACFKFKEPIDFYPTFKIFLLTNQIPRFNVTDVALMNRIHLIPFAVTISKEEQDKDLLDKLKQEASGILNWAIRGCLLWQQEGLKPPAIVVNALEDHRLEMDPVARFLGECCVMEPNSKVGVDALHKAYKTWAADNDLDAIGRKAFTATLTSRGYVKAREGSGYAWSCVRLNDQPTEDAASPQVTV</sequence>
<keyword evidence="3" id="KW-0347">Helicase</keyword>
<dbReference type="SMART" id="SM00885">
    <property type="entry name" value="D5_N"/>
    <property type="match status" value="1"/>
</dbReference>
<evidence type="ECO:0000256" key="4">
    <source>
        <dbReference type="ARBA" id="ARBA00022840"/>
    </source>
</evidence>
<evidence type="ECO:0000256" key="1">
    <source>
        <dbReference type="ARBA" id="ARBA00022741"/>
    </source>
</evidence>
<dbReference type="GO" id="GO:0005524">
    <property type="term" value="F:ATP binding"/>
    <property type="evidence" value="ECO:0007669"/>
    <property type="project" value="UniProtKB-KW"/>
</dbReference>
<dbReference type="InterPro" id="IPR006500">
    <property type="entry name" value="Helicase_put_C_phage/plasmid"/>
</dbReference>
<name>A0A4S1CF17_9BACT</name>
<dbReference type="InterPro" id="IPR045455">
    <property type="entry name" value="NrS-1_pol-like_helicase"/>
</dbReference>
<evidence type="ECO:0000259" key="5">
    <source>
        <dbReference type="PROSITE" id="PS51206"/>
    </source>
</evidence>
<evidence type="ECO:0000313" key="6">
    <source>
        <dbReference type="EMBL" id="TGU71626.1"/>
    </source>
</evidence>
<dbReference type="InterPro" id="IPR014818">
    <property type="entry name" value="Phage/plasmid_primase_P4_C"/>
</dbReference>
<dbReference type="SUPFAM" id="SSF52540">
    <property type="entry name" value="P-loop containing nucleoside triphosphate hydrolases"/>
    <property type="match status" value="1"/>
</dbReference>
<dbReference type="PROSITE" id="PS51206">
    <property type="entry name" value="SF3_HELICASE_1"/>
    <property type="match status" value="1"/>
</dbReference>
<keyword evidence="4" id="KW-0067">ATP-binding</keyword>
<keyword evidence="1" id="KW-0547">Nucleotide-binding</keyword>
<evidence type="ECO:0000313" key="7">
    <source>
        <dbReference type="Proteomes" id="UP000306416"/>
    </source>
</evidence>
<dbReference type="InterPro" id="IPR027417">
    <property type="entry name" value="P-loop_NTPase"/>
</dbReference>
<dbReference type="PANTHER" id="PTHR35372:SF2">
    <property type="entry name" value="SF3 HELICASE DOMAIN-CONTAINING PROTEIN"/>
    <property type="match status" value="1"/>
</dbReference>
<organism evidence="6 7">
    <name type="scientific">Geomonas terrae</name>
    <dbReference type="NCBI Taxonomy" id="2562681"/>
    <lineage>
        <taxon>Bacteria</taxon>
        <taxon>Pseudomonadati</taxon>
        <taxon>Thermodesulfobacteriota</taxon>
        <taxon>Desulfuromonadia</taxon>
        <taxon>Geobacterales</taxon>
        <taxon>Geobacteraceae</taxon>
        <taxon>Geomonas</taxon>
    </lineage>
</organism>
<dbReference type="EMBL" id="SRSC01000003">
    <property type="protein sequence ID" value="TGU71626.1"/>
    <property type="molecule type" value="Genomic_DNA"/>
</dbReference>
<accession>A0A4S1CF17</accession>
<evidence type="ECO:0000256" key="3">
    <source>
        <dbReference type="ARBA" id="ARBA00022806"/>
    </source>
</evidence>
<evidence type="ECO:0000256" key="2">
    <source>
        <dbReference type="ARBA" id="ARBA00022801"/>
    </source>
</evidence>
<reference evidence="6 7" key="1">
    <citation type="submission" date="2019-04" db="EMBL/GenBank/DDBJ databases">
        <title>Geobacter oryzae sp. nov., ferric-reducing bacteria isolated from paddy soil.</title>
        <authorList>
            <person name="Xu Z."/>
            <person name="Masuda Y."/>
            <person name="Itoh H."/>
            <person name="Senoo K."/>
        </authorList>
    </citation>
    <scope>NUCLEOTIDE SEQUENCE [LARGE SCALE GENOMIC DNA]</scope>
    <source>
        <strain evidence="6 7">Red111</strain>
    </source>
</reference>
<dbReference type="Pfam" id="PF19263">
    <property type="entry name" value="DUF5906"/>
    <property type="match status" value="1"/>
</dbReference>
<dbReference type="GO" id="GO:0004386">
    <property type="term" value="F:helicase activity"/>
    <property type="evidence" value="ECO:0007669"/>
    <property type="project" value="UniProtKB-KW"/>
</dbReference>
<dbReference type="AlphaFoldDB" id="A0A4S1CF17"/>